<organism evidence="3 4">
    <name type="scientific">Streptomyces cinereospinus</name>
    <dbReference type="NCBI Taxonomy" id="285561"/>
    <lineage>
        <taxon>Bacteria</taxon>
        <taxon>Bacillati</taxon>
        <taxon>Actinomycetota</taxon>
        <taxon>Actinomycetes</taxon>
        <taxon>Kitasatosporales</taxon>
        <taxon>Streptomycetaceae</taxon>
        <taxon>Streptomyces</taxon>
    </lineage>
</organism>
<protein>
    <submittedName>
        <fullName evidence="3">Uncharacterized protein</fullName>
    </submittedName>
</protein>
<comment type="caution">
    <text evidence="3">The sequence shown here is derived from an EMBL/GenBank/DDBJ whole genome shotgun (WGS) entry which is preliminary data.</text>
</comment>
<dbReference type="EMBL" id="JBHMCY010000001">
    <property type="protein sequence ID" value="MFB9461202.1"/>
    <property type="molecule type" value="Genomic_DNA"/>
</dbReference>
<evidence type="ECO:0000256" key="1">
    <source>
        <dbReference type="SAM" id="MobiDB-lite"/>
    </source>
</evidence>
<keyword evidence="2" id="KW-0812">Transmembrane</keyword>
<evidence type="ECO:0000256" key="2">
    <source>
        <dbReference type="SAM" id="Phobius"/>
    </source>
</evidence>
<sequence length="136" mass="13818">MSTLVLTCGTVASYDGRVPAASGEPSGSGSPSPSASVEPSWAGSRAGEGRLRPGRPEEPWPGTATTRRSAEEDGPAPPSASDPGADPHEDESVHQVADSDVTEPVLRILPLGSGLVLIGLGLGLAFVALRVRRARG</sequence>
<reference evidence="3 4" key="1">
    <citation type="submission" date="2024-09" db="EMBL/GenBank/DDBJ databases">
        <authorList>
            <person name="Sun Q."/>
            <person name="Mori K."/>
        </authorList>
    </citation>
    <scope>NUCLEOTIDE SEQUENCE [LARGE SCALE GENOMIC DNA]</scope>
    <source>
        <strain evidence="3 4">JCM 6917</strain>
    </source>
</reference>
<evidence type="ECO:0000313" key="3">
    <source>
        <dbReference type="EMBL" id="MFB9461202.1"/>
    </source>
</evidence>
<feature type="compositionally biased region" description="Basic and acidic residues" evidence="1">
    <location>
        <begin position="47"/>
        <end position="58"/>
    </location>
</feature>
<gene>
    <name evidence="3" type="ORF">ACFF45_00230</name>
</gene>
<feature type="compositionally biased region" description="Low complexity" evidence="1">
    <location>
        <begin position="18"/>
        <end position="40"/>
    </location>
</feature>
<accession>A0ABV5MT79</accession>
<feature type="region of interest" description="Disordered" evidence="1">
    <location>
        <begin position="1"/>
        <end position="99"/>
    </location>
</feature>
<dbReference type="Proteomes" id="UP001589709">
    <property type="component" value="Unassembled WGS sequence"/>
</dbReference>
<name>A0ABV5MT79_9ACTN</name>
<keyword evidence="2" id="KW-0472">Membrane</keyword>
<feature type="transmembrane region" description="Helical" evidence="2">
    <location>
        <begin position="108"/>
        <end position="129"/>
    </location>
</feature>
<evidence type="ECO:0000313" key="4">
    <source>
        <dbReference type="Proteomes" id="UP001589709"/>
    </source>
</evidence>
<proteinExistence type="predicted"/>
<keyword evidence="4" id="KW-1185">Reference proteome</keyword>
<keyword evidence="2" id="KW-1133">Transmembrane helix</keyword>